<keyword evidence="4 6" id="KW-1133">Transmembrane helix</keyword>
<evidence type="ECO:0000256" key="4">
    <source>
        <dbReference type="ARBA" id="ARBA00022989"/>
    </source>
</evidence>
<feature type="transmembrane region" description="Helical" evidence="6">
    <location>
        <begin position="90"/>
        <end position="106"/>
    </location>
</feature>
<gene>
    <name evidence="8" type="ORF">FPZ49_00290</name>
</gene>
<dbReference type="PROSITE" id="PS00216">
    <property type="entry name" value="SUGAR_TRANSPORT_1"/>
    <property type="match status" value="1"/>
</dbReference>
<organism evidence="8 9">
    <name type="scientific">Paenibacillus cremeus</name>
    <dbReference type="NCBI Taxonomy" id="2163881"/>
    <lineage>
        <taxon>Bacteria</taxon>
        <taxon>Bacillati</taxon>
        <taxon>Bacillota</taxon>
        <taxon>Bacilli</taxon>
        <taxon>Bacillales</taxon>
        <taxon>Paenibacillaceae</taxon>
        <taxon>Paenibacillus</taxon>
    </lineage>
</organism>
<evidence type="ECO:0000256" key="3">
    <source>
        <dbReference type="ARBA" id="ARBA00022692"/>
    </source>
</evidence>
<dbReference type="Pfam" id="PF07690">
    <property type="entry name" value="MFS_1"/>
    <property type="match status" value="1"/>
</dbReference>
<evidence type="ECO:0000256" key="1">
    <source>
        <dbReference type="ARBA" id="ARBA00004651"/>
    </source>
</evidence>
<dbReference type="PANTHER" id="PTHR43129">
    <property type="entry name" value="FOSMIDOMYCIN RESISTANCE PROTEIN"/>
    <property type="match status" value="1"/>
</dbReference>
<dbReference type="InterPro" id="IPR011701">
    <property type="entry name" value="MFS"/>
</dbReference>
<dbReference type="AlphaFoldDB" id="A0A559KI09"/>
<keyword evidence="2" id="KW-0813">Transport</keyword>
<dbReference type="Proteomes" id="UP000317036">
    <property type="component" value="Unassembled WGS sequence"/>
</dbReference>
<feature type="transmembrane region" description="Helical" evidence="6">
    <location>
        <begin position="267"/>
        <end position="286"/>
    </location>
</feature>
<dbReference type="EMBL" id="VNJI01000001">
    <property type="protein sequence ID" value="TVY11770.1"/>
    <property type="molecule type" value="Genomic_DNA"/>
</dbReference>
<dbReference type="InterPro" id="IPR020846">
    <property type="entry name" value="MFS_dom"/>
</dbReference>
<accession>A0A559KI09</accession>
<evidence type="ECO:0000256" key="6">
    <source>
        <dbReference type="SAM" id="Phobius"/>
    </source>
</evidence>
<evidence type="ECO:0000259" key="7">
    <source>
        <dbReference type="PROSITE" id="PS50850"/>
    </source>
</evidence>
<feature type="transmembrane region" description="Helical" evidence="6">
    <location>
        <begin position="354"/>
        <end position="376"/>
    </location>
</feature>
<feature type="transmembrane region" description="Helical" evidence="6">
    <location>
        <begin position="178"/>
        <end position="200"/>
    </location>
</feature>
<dbReference type="PROSITE" id="PS50850">
    <property type="entry name" value="MFS"/>
    <property type="match status" value="1"/>
</dbReference>
<reference evidence="8 9" key="1">
    <citation type="submission" date="2019-07" db="EMBL/GenBank/DDBJ databases">
        <authorList>
            <person name="Kim J."/>
        </authorList>
    </citation>
    <scope>NUCLEOTIDE SEQUENCE [LARGE SCALE GENOMIC DNA]</scope>
    <source>
        <strain evidence="8 9">JC52</strain>
    </source>
</reference>
<evidence type="ECO:0000256" key="5">
    <source>
        <dbReference type="ARBA" id="ARBA00023136"/>
    </source>
</evidence>
<dbReference type="GO" id="GO:0005886">
    <property type="term" value="C:plasma membrane"/>
    <property type="evidence" value="ECO:0007669"/>
    <property type="project" value="UniProtKB-SubCell"/>
</dbReference>
<evidence type="ECO:0000313" key="8">
    <source>
        <dbReference type="EMBL" id="TVY11770.1"/>
    </source>
</evidence>
<dbReference type="Gene3D" id="1.20.1250.20">
    <property type="entry name" value="MFS general substrate transporter like domains"/>
    <property type="match status" value="2"/>
</dbReference>
<dbReference type="RefSeq" id="WP_144842353.1">
    <property type="nucleotide sequence ID" value="NZ_VNJI01000001.1"/>
</dbReference>
<feature type="transmembrane region" description="Helical" evidence="6">
    <location>
        <begin position="12"/>
        <end position="35"/>
    </location>
</feature>
<dbReference type="PANTHER" id="PTHR43129:SF1">
    <property type="entry name" value="FOSMIDOMYCIN RESISTANCE PROTEIN"/>
    <property type="match status" value="1"/>
</dbReference>
<feature type="transmembrane region" description="Helical" evidence="6">
    <location>
        <begin position="55"/>
        <end position="78"/>
    </location>
</feature>
<comment type="subcellular location">
    <subcellularLocation>
        <location evidence="1">Cell membrane</location>
        <topology evidence="1">Multi-pass membrane protein</topology>
    </subcellularLocation>
</comment>
<protein>
    <submittedName>
        <fullName evidence="8">MFS transporter</fullName>
    </submittedName>
</protein>
<dbReference type="SUPFAM" id="SSF103473">
    <property type="entry name" value="MFS general substrate transporter"/>
    <property type="match status" value="1"/>
</dbReference>
<feature type="transmembrane region" description="Helical" evidence="6">
    <location>
        <begin position="230"/>
        <end position="255"/>
    </location>
</feature>
<comment type="caution">
    <text evidence="8">The sequence shown here is derived from an EMBL/GenBank/DDBJ whole genome shotgun (WGS) entry which is preliminary data.</text>
</comment>
<evidence type="ECO:0000256" key="2">
    <source>
        <dbReference type="ARBA" id="ARBA00022448"/>
    </source>
</evidence>
<feature type="transmembrane region" description="Helical" evidence="6">
    <location>
        <begin position="321"/>
        <end position="342"/>
    </location>
</feature>
<dbReference type="CDD" id="cd17478">
    <property type="entry name" value="MFS_FsR"/>
    <property type="match status" value="1"/>
</dbReference>
<keyword evidence="5 6" id="KW-0472">Membrane</keyword>
<dbReference type="InterPro" id="IPR036259">
    <property type="entry name" value="MFS_trans_sf"/>
</dbReference>
<feature type="transmembrane region" description="Helical" evidence="6">
    <location>
        <begin position="382"/>
        <end position="402"/>
    </location>
</feature>
<proteinExistence type="predicted"/>
<dbReference type="InterPro" id="IPR005829">
    <property type="entry name" value="Sugar_transporter_CS"/>
</dbReference>
<dbReference type="GO" id="GO:0022857">
    <property type="term" value="F:transmembrane transporter activity"/>
    <property type="evidence" value="ECO:0007669"/>
    <property type="project" value="InterPro"/>
</dbReference>
<feature type="domain" description="Major facilitator superfamily (MFS) profile" evidence="7">
    <location>
        <begin position="25"/>
        <end position="408"/>
    </location>
</feature>
<keyword evidence="3 6" id="KW-0812">Transmembrane</keyword>
<name>A0A559KI09_9BACL</name>
<evidence type="ECO:0000313" key="9">
    <source>
        <dbReference type="Proteomes" id="UP000317036"/>
    </source>
</evidence>
<feature type="transmembrane region" description="Helical" evidence="6">
    <location>
        <begin position="298"/>
        <end position="315"/>
    </location>
</feature>
<keyword evidence="9" id="KW-1185">Reference proteome</keyword>
<sequence>MQTQTKVAAPAAGAGLAHNSTVFGILIAVSLVHLLNDTIQSVVPAIFPIVKESLSLTYTQLGLIAFALNATASVLQPAIGLYSDRKPQPYLLPLGVVATLIGVLGLAFASGFYSILASVVLVGIGSSVFHPESAKVAYLAAGARRGLAQGIFQVGGNAGQALAPIMTALIFVPLGQPGILWFTILAAAAIVIQLFTARWYSGRLHSGAVKKRGSRSGAALPAAHRRKVGFALSVLMMILTSKMAYLAGITSFYAFYLMDRFQLSVQEAQLCVFAFLAAGAAGTFFGGPLADRWGRRNVIWFSILGALPFAFLLPYVNFTTSIVFCIIIGFTIMSSGSVNVVYAQELLPGHIGTVSGLFFGLAFGAGGLGAAALGALADSSSIDFVIKLCALLPLIGLLAIFLPADRKLKAWALEAEQREAAAVKTE</sequence>
<dbReference type="OrthoDB" id="9770492at2"/>